<dbReference type="PROSITE" id="PS00018">
    <property type="entry name" value="EF_HAND_1"/>
    <property type="match status" value="1"/>
</dbReference>
<keyword evidence="1" id="KW-0472">Membrane</keyword>
<feature type="transmembrane region" description="Helical" evidence="1">
    <location>
        <begin position="21"/>
        <end position="45"/>
    </location>
</feature>
<feature type="domain" description="EF-hand" evidence="2">
    <location>
        <begin position="267"/>
        <end position="300"/>
    </location>
</feature>
<evidence type="ECO:0000256" key="1">
    <source>
        <dbReference type="SAM" id="Phobius"/>
    </source>
</evidence>
<evidence type="ECO:0000313" key="3">
    <source>
        <dbReference type="EMBL" id="ESS71137.1"/>
    </source>
</evidence>
<dbReference type="PROSITE" id="PS50222">
    <property type="entry name" value="EF_HAND_2"/>
    <property type="match status" value="1"/>
</dbReference>
<dbReference type="AlphaFoldDB" id="V5BY41"/>
<dbReference type="InterPro" id="IPR002048">
    <property type="entry name" value="EF_hand_dom"/>
</dbReference>
<dbReference type="Proteomes" id="UP000017861">
    <property type="component" value="Unassembled WGS sequence"/>
</dbReference>
<dbReference type="VEuPathDB" id="TriTrypDB:TCDM_00178"/>
<dbReference type="OrthoDB" id="272262at2759"/>
<dbReference type="EMBL" id="AYLP01000001">
    <property type="protein sequence ID" value="ESS71137.1"/>
    <property type="molecule type" value="Genomic_DNA"/>
</dbReference>
<name>V5BY41_TRYCR</name>
<comment type="caution">
    <text evidence="3">The sequence shown here is derived from an EMBL/GenBank/DDBJ whole genome shotgun (WGS) entry which is preliminary data.</text>
</comment>
<dbReference type="InterPro" id="IPR018247">
    <property type="entry name" value="EF_Hand_1_Ca_BS"/>
</dbReference>
<reference evidence="3 4" key="1">
    <citation type="journal article" date="2014" name="Genome Announc.">
        <title>Trypanosoma cruzi Clone Dm28c Draft Genome Sequence.</title>
        <authorList>
            <person name="Grisard E.C."/>
            <person name="Teixeira S.M."/>
            <person name="de Almeida L.G."/>
            <person name="Stoco P.H."/>
            <person name="Gerber A.L."/>
            <person name="Talavera-Lopez C."/>
            <person name="Lima O.C."/>
            <person name="Andersson B."/>
            <person name="de Vasconcelos A.T."/>
        </authorList>
    </citation>
    <scope>NUCLEOTIDE SEQUENCE [LARGE SCALE GENOMIC DNA]</scope>
    <source>
        <strain evidence="3 4">Dm28c</strain>
    </source>
</reference>
<proteinExistence type="predicted"/>
<keyword evidence="1" id="KW-0812">Transmembrane</keyword>
<evidence type="ECO:0000259" key="2">
    <source>
        <dbReference type="PROSITE" id="PS50222"/>
    </source>
</evidence>
<evidence type="ECO:0000313" key="4">
    <source>
        <dbReference type="Proteomes" id="UP000017861"/>
    </source>
</evidence>
<gene>
    <name evidence="3" type="ORF">TCDM_00178</name>
</gene>
<dbReference type="GO" id="GO:0005509">
    <property type="term" value="F:calcium ion binding"/>
    <property type="evidence" value="ECO:0007669"/>
    <property type="project" value="InterPro"/>
</dbReference>
<sequence>MSFVCCSPGNGEKKNEGKKCACCLCLVYFCFSLFFVLNDFGFFVFRFHSSLLQGSVMYRSSGELRKYAQYVFALYCLDDGLSISRFRLAWYVLWGKWPEESVVQMLFDKKDKSTGGNEGPTGEEGGIVGSGGFAEEDKHHDGGTPLAQSFPFSALRRRINEKEFVRFAVTYHDTMGADAVGFGVTEEDGEYATVDMHSAFSSVVRARHWLQFHALAGSKGYVTLDDLIATEKVDWLYPPMSGGSASGLMVEQAGDDLSTMPQDDGDRRLAVLSHVFAIIDGDHDGKLNFEDVARHLPKTA</sequence>
<organism evidence="3 4">
    <name type="scientific">Trypanosoma cruzi Dm28c</name>
    <dbReference type="NCBI Taxonomy" id="1416333"/>
    <lineage>
        <taxon>Eukaryota</taxon>
        <taxon>Discoba</taxon>
        <taxon>Euglenozoa</taxon>
        <taxon>Kinetoplastea</taxon>
        <taxon>Metakinetoplastina</taxon>
        <taxon>Trypanosomatida</taxon>
        <taxon>Trypanosomatidae</taxon>
        <taxon>Trypanosoma</taxon>
        <taxon>Schizotrypanum</taxon>
    </lineage>
</organism>
<accession>V5BY41</accession>
<protein>
    <recommendedName>
        <fullName evidence="2">EF-hand domain-containing protein</fullName>
    </recommendedName>
</protein>
<keyword evidence="1" id="KW-1133">Transmembrane helix</keyword>